<name>A0AAE3NVZ9_9RHOB</name>
<keyword evidence="2" id="KW-0255">Endonuclease</keyword>
<dbReference type="RefSeq" id="WP_275569254.1">
    <property type="nucleotide sequence ID" value="NZ_JARGYC010000076.1"/>
</dbReference>
<accession>A0AAE3NVZ9</accession>
<dbReference type="EMBL" id="JARGYC010000076">
    <property type="protein sequence ID" value="MDF0603131.1"/>
    <property type="molecule type" value="Genomic_DNA"/>
</dbReference>
<dbReference type="AlphaFoldDB" id="A0AAE3NVZ9"/>
<evidence type="ECO:0000313" key="3">
    <source>
        <dbReference type="Proteomes" id="UP001220964"/>
    </source>
</evidence>
<keyword evidence="2" id="KW-0378">Hydrolase</keyword>
<dbReference type="InterPro" id="IPR005135">
    <property type="entry name" value="Endo/exonuclease/phosphatase"/>
</dbReference>
<dbReference type="SUPFAM" id="SSF56219">
    <property type="entry name" value="DNase I-like"/>
    <property type="match status" value="1"/>
</dbReference>
<evidence type="ECO:0000259" key="1">
    <source>
        <dbReference type="Pfam" id="PF03372"/>
    </source>
</evidence>
<protein>
    <submittedName>
        <fullName evidence="2">Endonuclease/exonuclease/phosphatase family protein</fullName>
    </submittedName>
</protein>
<gene>
    <name evidence="2" type="ORF">P1J78_20490</name>
</gene>
<organism evidence="2 3">
    <name type="scientific">Psychromarinibacter sediminicola</name>
    <dbReference type="NCBI Taxonomy" id="3033385"/>
    <lineage>
        <taxon>Bacteria</taxon>
        <taxon>Pseudomonadati</taxon>
        <taxon>Pseudomonadota</taxon>
        <taxon>Alphaproteobacteria</taxon>
        <taxon>Rhodobacterales</taxon>
        <taxon>Paracoccaceae</taxon>
        <taxon>Psychromarinibacter</taxon>
    </lineage>
</organism>
<dbReference type="Gene3D" id="3.60.10.10">
    <property type="entry name" value="Endonuclease/exonuclease/phosphatase"/>
    <property type="match status" value="1"/>
</dbReference>
<dbReference type="Proteomes" id="UP001220964">
    <property type="component" value="Unassembled WGS sequence"/>
</dbReference>
<keyword evidence="3" id="KW-1185">Reference proteome</keyword>
<dbReference type="InterPro" id="IPR036691">
    <property type="entry name" value="Endo/exonu/phosph_ase_sf"/>
</dbReference>
<evidence type="ECO:0000313" key="2">
    <source>
        <dbReference type="EMBL" id="MDF0603131.1"/>
    </source>
</evidence>
<dbReference type="Pfam" id="PF03372">
    <property type="entry name" value="Exo_endo_phos"/>
    <property type="match status" value="1"/>
</dbReference>
<comment type="caution">
    <text evidence="2">The sequence shown here is derived from an EMBL/GenBank/DDBJ whole genome shotgun (WGS) entry which is preliminary data.</text>
</comment>
<feature type="domain" description="Endonuclease/exonuclease/phosphatase" evidence="1">
    <location>
        <begin position="9"/>
        <end position="348"/>
    </location>
</feature>
<sequence>MTEFTIASFNVKNLIGPDREYYRFESYTAEEYAWKEDWLADQLLTLDADVLCFQEVFQEEALRAVVDEATARSDALNAAAVPGRDKPYRKKAIFRKLHSEGYTGAALAFAPNVNDGPPGERRPGLAVLSRHGFDGAPEVVQALDPAVVIPFRELTGEDAGHYRLSRLSRPILKVKVPVDGSVVTVFNVHLKSKLGEFHRPEGALFAPEQNLLRYDAEGRSLGALKAGLRRMAEAWVLRRMILQELEAGHPVMVLGDYNDSEDSVAAEIIAGERPFVNYAWMRRYDAQARNERYSDDEAERIREDVERVRLHSAEKLFVRKSLRDMVYTAAFGGVYESIDQILMSRHFHPDYAERIGEMAYFSVLNDHLTDGSHPEAPYNKLASDHGQIMAHIRMGRR</sequence>
<keyword evidence="2" id="KW-0540">Nuclease</keyword>
<dbReference type="GO" id="GO:0004519">
    <property type="term" value="F:endonuclease activity"/>
    <property type="evidence" value="ECO:0007669"/>
    <property type="project" value="UniProtKB-KW"/>
</dbReference>
<reference evidence="2" key="1">
    <citation type="submission" date="2023-03" db="EMBL/GenBank/DDBJ databases">
        <title>Multiphase analysis and comparison of six strains from genera Psychromarinibacter, Lutimaribacter, and Maritimibacter, including a novel species: Psychromarinibacter sediminicola sp. nov.</title>
        <authorList>
            <person name="Wang Y.-H."/>
            <person name="Ye M.-Q."/>
            <person name="Du Z.-J."/>
        </authorList>
    </citation>
    <scope>NUCLEOTIDE SEQUENCE</scope>
    <source>
        <strain evidence="2">C21-152</strain>
    </source>
</reference>
<proteinExistence type="predicted"/>